<evidence type="ECO:0000256" key="7">
    <source>
        <dbReference type="SAM" id="SignalP"/>
    </source>
</evidence>
<keyword evidence="4" id="KW-0472">Membrane</keyword>
<keyword evidence="6" id="KW-0449">Lipoprotein</keyword>
<dbReference type="EMBL" id="RBWY01000001">
    <property type="protein sequence ID" value="RKS87606.1"/>
    <property type="molecule type" value="Genomic_DNA"/>
</dbReference>
<evidence type="ECO:0000256" key="2">
    <source>
        <dbReference type="ARBA" id="ARBA00022475"/>
    </source>
</evidence>
<evidence type="ECO:0000256" key="3">
    <source>
        <dbReference type="ARBA" id="ARBA00022729"/>
    </source>
</evidence>
<name>A0A495RKB4_9GAMM</name>
<dbReference type="PROSITE" id="PS51257">
    <property type="entry name" value="PROKAR_LIPOPROTEIN"/>
    <property type="match status" value="1"/>
</dbReference>
<dbReference type="Pfam" id="PF08085">
    <property type="entry name" value="Entericidin"/>
    <property type="match status" value="1"/>
</dbReference>
<evidence type="ECO:0000256" key="1">
    <source>
        <dbReference type="ARBA" id="ARBA00010296"/>
    </source>
</evidence>
<dbReference type="AlphaFoldDB" id="A0A495RKB4"/>
<feature type="signal peptide" evidence="7">
    <location>
        <begin position="1"/>
        <end position="24"/>
    </location>
</feature>
<comment type="caution">
    <text evidence="8">The sequence shown here is derived from an EMBL/GenBank/DDBJ whole genome shotgun (WGS) entry which is preliminary data.</text>
</comment>
<dbReference type="Proteomes" id="UP000278542">
    <property type="component" value="Unassembled WGS sequence"/>
</dbReference>
<dbReference type="RefSeq" id="WP_121144490.1">
    <property type="nucleotide sequence ID" value="NZ_RBWY01000001.1"/>
</dbReference>
<dbReference type="InterPro" id="IPR012556">
    <property type="entry name" value="Entericidin"/>
</dbReference>
<dbReference type="OrthoDB" id="9181810at2"/>
<comment type="similarity">
    <text evidence="1">Belongs to the EcnA/EcnB lipoprotein family.</text>
</comment>
<organism evidence="8 9">
    <name type="scientific">Orbus hercynius</name>
    <dbReference type="NCBI Taxonomy" id="593135"/>
    <lineage>
        <taxon>Bacteria</taxon>
        <taxon>Pseudomonadati</taxon>
        <taxon>Pseudomonadota</taxon>
        <taxon>Gammaproteobacteria</taxon>
        <taxon>Orbales</taxon>
        <taxon>Orbaceae</taxon>
        <taxon>Orbus</taxon>
    </lineage>
</organism>
<keyword evidence="5" id="KW-0564">Palmitate</keyword>
<keyword evidence="9" id="KW-1185">Reference proteome</keyword>
<keyword evidence="3 7" id="KW-0732">Signal</keyword>
<evidence type="ECO:0000256" key="5">
    <source>
        <dbReference type="ARBA" id="ARBA00023139"/>
    </source>
</evidence>
<accession>A0A495RKB4</accession>
<evidence type="ECO:0000313" key="9">
    <source>
        <dbReference type="Proteomes" id="UP000278542"/>
    </source>
</evidence>
<gene>
    <name evidence="8" type="ORF">DES39_0846</name>
</gene>
<protein>
    <submittedName>
        <fullName evidence="8">Putative small secreted protein</fullName>
    </submittedName>
</protein>
<feature type="chain" id="PRO_5019760460" evidence="7">
    <location>
        <begin position="25"/>
        <end position="46"/>
    </location>
</feature>
<reference evidence="8 9" key="1">
    <citation type="submission" date="2018-10" db="EMBL/GenBank/DDBJ databases">
        <title>Genomic Encyclopedia of Type Strains, Phase IV (KMG-IV): sequencing the most valuable type-strain genomes for metagenomic binning, comparative biology and taxonomic classification.</title>
        <authorList>
            <person name="Goeker M."/>
        </authorList>
    </citation>
    <scope>NUCLEOTIDE SEQUENCE [LARGE SCALE GENOMIC DNA]</scope>
    <source>
        <strain evidence="8 9">DSM 22228</strain>
    </source>
</reference>
<keyword evidence="2" id="KW-1003">Cell membrane</keyword>
<dbReference type="GO" id="GO:0016020">
    <property type="term" value="C:membrane"/>
    <property type="evidence" value="ECO:0007669"/>
    <property type="project" value="InterPro"/>
</dbReference>
<evidence type="ECO:0000256" key="6">
    <source>
        <dbReference type="ARBA" id="ARBA00023288"/>
    </source>
</evidence>
<evidence type="ECO:0000256" key="4">
    <source>
        <dbReference type="ARBA" id="ARBA00023136"/>
    </source>
</evidence>
<dbReference type="GO" id="GO:0009636">
    <property type="term" value="P:response to toxic substance"/>
    <property type="evidence" value="ECO:0007669"/>
    <property type="project" value="InterPro"/>
</dbReference>
<proteinExistence type="inferred from homology"/>
<evidence type="ECO:0000313" key="8">
    <source>
        <dbReference type="EMBL" id="RKS87606.1"/>
    </source>
</evidence>
<sequence length="46" mass="4683">MKKMIVILVTSLVFLSGCNTIAGAGEDIQDGGSTITKAADDVKSAL</sequence>